<evidence type="ECO:0000313" key="1">
    <source>
        <dbReference type="EMBL" id="KAJ8343815.1"/>
    </source>
</evidence>
<accession>A0A9Q1ERR1</accession>
<evidence type="ECO:0000313" key="2">
    <source>
        <dbReference type="Proteomes" id="UP001152622"/>
    </source>
</evidence>
<comment type="caution">
    <text evidence="1">The sequence shown here is derived from an EMBL/GenBank/DDBJ whole genome shotgun (WGS) entry which is preliminary data.</text>
</comment>
<protein>
    <submittedName>
        <fullName evidence="1">Uncharacterized protein</fullName>
    </submittedName>
</protein>
<dbReference type="AlphaFoldDB" id="A0A9Q1ERR1"/>
<name>A0A9Q1ERR1_SYNKA</name>
<organism evidence="1 2">
    <name type="scientific">Synaphobranchus kaupii</name>
    <name type="common">Kaup's arrowtooth eel</name>
    <dbReference type="NCBI Taxonomy" id="118154"/>
    <lineage>
        <taxon>Eukaryota</taxon>
        <taxon>Metazoa</taxon>
        <taxon>Chordata</taxon>
        <taxon>Craniata</taxon>
        <taxon>Vertebrata</taxon>
        <taxon>Euteleostomi</taxon>
        <taxon>Actinopterygii</taxon>
        <taxon>Neopterygii</taxon>
        <taxon>Teleostei</taxon>
        <taxon>Anguilliformes</taxon>
        <taxon>Synaphobranchidae</taxon>
        <taxon>Synaphobranchus</taxon>
    </lineage>
</organism>
<reference evidence="1" key="1">
    <citation type="journal article" date="2023" name="Science">
        <title>Genome structures resolve the early diversification of teleost fishes.</title>
        <authorList>
            <person name="Parey E."/>
            <person name="Louis A."/>
            <person name="Montfort J."/>
            <person name="Bouchez O."/>
            <person name="Roques C."/>
            <person name="Iampietro C."/>
            <person name="Lluch J."/>
            <person name="Castinel A."/>
            <person name="Donnadieu C."/>
            <person name="Desvignes T."/>
            <person name="Floi Bucao C."/>
            <person name="Jouanno E."/>
            <person name="Wen M."/>
            <person name="Mejri S."/>
            <person name="Dirks R."/>
            <person name="Jansen H."/>
            <person name="Henkel C."/>
            <person name="Chen W.J."/>
            <person name="Zahm M."/>
            <person name="Cabau C."/>
            <person name="Klopp C."/>
            <person name="Thompson A.W."/>
            <person name="Robinson-Rechavi M."/>
            <person name="Braasch I."/>
            <person name="Lecointre G."/>
            <person name="Bobe J."/>
            <person name="Postlethwait J.H."/>
            <person name="Berthelot C."/>
            <person name="Roest Crollius H."/>
            <person name="Guiguen Y."/>
        </authorList>
    </citation>
    <scope>NUCLEOTIDE SEQUENCE</scope>
    <source>
        <strain evidence="1">WJC10195</strain>
    </source>
</reference>
<sequence length="87" mass="9739">MCISRTQAGCQCCVQPRIRANPGNNGVLTKQQHGRLSQGLEPPSQLTCNSHFLVLAWCYLAVSVFLLERRVPIPFQAQRLTPPRLSH</sequence>
<dbReference type="EMBL" id="JAINUF010000013">
    <property type="protein sequence ID" value="KAJ8343815.1"/>
    <property type="molecule type" value="Genomic_DNA"/>
</dbReference>
<gene>
    <name evidence="1" type="ORF">SKAU_G00311440</name>
</gene>
<dbReference type="Proteomes" id="UP001152622">
    <property type="component" value="Chromosome 13"/>
</dbReference>
<keyword evidence="2" id="KW-1185">Reference proteome</keyword>
<proteinExistence type="predicted"/>